<dbReference type="Proteomes" id="UP000474567">
    <property type="component" value="Unassembled WGS sequence"/>
</dbReference>
<comment type="caution">
    <text evidence="1">The sequence shown here is derived from an EMBL/GenBank/DDBJ whole genome shotgun (WGS) entry which is preliminary data.</text>
</comment>
<evidence type="ECO:0000313" key="2">
    <source>
        <dbReference type="Proteomes" id="UP000474567"/>
    </source>
</evidence>
<name>A0ABN7EFT9_9FLAO</name>
<organism evidence="1 2">
    <name type="scientific">Flavobacterium collinsii</name>
    <dbReference type="NCBI Taxonomy" id="1114861"/>
    <lineage>
        <taxon>Bacteria</taxon>
        <taxon>Pseudomonadati</taxon>
        <taxon>Bacteroidota</taxon>
        <taxon>Flavobacteriia</taxon>
        <taxon>Flavobacteriales</taxon>
        <taxon>Flavobacteriaceae</taxon>
        <taxon>Flavobacterium</taxon>
    </lineage>
</organism>
<gene>
    <name evidence="1" type="ORF">FLACOL7796_00782</name>
</gene>
<sequence>MKIVALLYFNHKEHKSLREERRNILSVTNIKMLCPN</sequence>
<evidence type="ECO:0000313" key="1">
    <source>
        <dbReference type="EMBL" id="CAA9195749.1"/>
    </source>
</evidence>
<keyword evidence="2" id="KW-1185">Reference proteome</keyword>
<proteinExistence type="predicted"/>
<accession>A0ABN7EFT9</accession>
<protein>
    <submittedName>
        <fullName evidence="1">Uncharacterized protein</fullName>
    </submittedName>
</protein>
<reference evidence="1 2" key="1">
    <citation type="submission" date="2020-02" db="EMBL/GenBank/DDBJ databases">
        <authorList>
            <person name="Criscuolo A."/>
        </authorList>
    </citation>
    <scope>NUCLEOTIDE SEQUENCE [LARGE SCALE GENOMIC DNA]</scope>
    <source>
        <strain evidence="1">CECT7796</strain>
    </source>
</reference>
<dbReference type="EMBL" id="CADCST010000062">
    <property type="protein sequence ID" value="CAA9195749.1"/>
    <property type="molecule type" value="Genomic_DNA"/>
</dbReference>